<dbReference type="AlphaFoldDB" id="A0AAD4JY87"/>
<dbReference type="Pfam" id="PF00379">
    <property type="entry name" value="Chitin_bind_4"/>
    <property type="match status" value="1"/>
</dbReference>
<proteinExistence type="predicted"/>
<dbReference type="Proteomes" id="UP001200034">
    <property type="component" value="Unassembled WGS sequence"/>
</dbReference>
<dbReference type="GO" id="GO:0008010">
    <property type="term" value="F:structural constituent of chitin-based larval cuticle"/>
    <property type="evidence" value="ECO:0007669"/>
    <property type="project" value="TreeGrafter"/>
</dbReference>
<evidence type="ECO:0008006" key="6">
    <source>
        <dbReference type="Google" id="ProtNLM"/>
    </source>
</evidence>
<evidence type="ECO:0000256" key="1">
    <source>
        <dbReference type="ARBA" id="ARBA00022460"/>
    </source>
</evidence>
<feature type="signal peptide" evidence="3">
    <location>
        <begin position="1"/>
        <end position="17"/>
    </location>
</feature>
<keyword evidence="1 2" id="KW-0193">Cuticle</keyword>
<organism evidence="4 5">
    <name type="scientific">Drosophila rubida</name>
    <dbReference type="NCBI Taxonomy" id="30044"/>
    <lineage>
        <taxon>Eukaryota</taxon>
        <taxon>Metazoa</taxon>
        <taxon>Ecdysozoa</taxon>
        <taxon>Arthropoda</taxon>
        <taxon>Hexapoda</taxon>
        <taxon>Insecta</taxon>
        <taxon>Pterygota</taxon>
        <taxon>Neoptera</taxon>
        <taxon>Endopterygota</taxon>
        <taxon>Diptera</taxon>
        <taxon>Brachycera</taxon>
        <taxon>Muscomorpha</taxon>
        <taxon>Ephydroidea</taxon>
        <taxon>Drosophilidae</taxon>
        <taxon>Drosophila</taxon>
    </lineage>
</organism>
<evidence type="ECO:0000256" key="3">
    <source>
        <dbReference type="SAM" id="SignalP"/>
    </source>
</evidence>
<dbReference type="GO" id="GO:0062129">
    <property type="term" value="C:chitin-based extracellular matrix"/>
    <property type="evidence" value="ECO:0007669"/>
    <property type="project" value="TreeGrafter"/>
</dbReference>
<evidence type="ECO:0000256" key="2">
    <source>
        <dbReference type="PROSITE-ProRule" id="PRU00497"/>
    </source>
</evidence>
<feature type="chain" id="PRO_5042286224" description="Larval cuticle protein LCP-17" evidence="3">
    <location>
        <begin position="18"/>
        <end position="195"/>
    </location>
</feature>
<dbReference type="EMBL" id="JAJJHW010002585">
    <property type="protein sequence ID" value="KAH8370128.1"/>
    <property type="molecule type" value="Genomic_DNA"/>
</dbReference>
<sequence length="195" mass="21155">MLKIIVCLFVVASGISAASVGRLSNVANVANVAVVANTATAGRLVSDIEKPKVAQLLRYEVDKKPNGSFRFEYEGDDNSYRQEAGDLVNVGTDEEALEVKGSYRYTDADGQVIEVHYTAGKNGFVPFGTNIPNEISLAAKAAADLPDNTYEEEQELRLKQRRARAQIDGKQEAEAKPQLKVAASEIVPVKVLVEE</sequence>
<dbReference type="PROSITE" id="PS00233">
    <property type="entry name" value="CHIT_BIND_RR_1"/>
    <property type="match status" value="1"/>
</dbReference>
<evidence type="ECO:0000313" key="5">
    <source>
        <dbReference type="Proteomes" id="UP001200034"/>
    </source>
</evidence>
<dbReference type="PANTHER" id="PTHR10380:SF233">
    <property type="entry name" value="CUTICULAR PROTEIN 47EB-RELATED"/>
    <property type="match status" value="1"/>
</dbReference>
<dbReference type="PANTHER" id="PTHR10380">
    <property type="entry name" value="CUTICLE PROTEIN"/>
    <property type="match status" value="1"/>
</dbReference>
<protein>
    <recommendedName>
        <fullName evidence="6">Larval cuticle protein LCP-17</fullName>
    </recommendedName>
</protein>
<gene>
    <name evidence="4" type="ORF">KR093_002213</name>
</gene>
<dbReference type="InterPro" id="IPR031311">
    <property type="entry name" value="CHIT_BIND_RR_consensus"/>
</dbReference>
<accession>A0AAD4JY87</accession>
<dbReference type="PROSITE" id="PS51155">
    <property type="entry name" value="CHIT_BIND_RR_2"/>
    <property type="match status" value="1"/>
</dbReference>
<evidence type="ECO:0000313" key="4">
    <source>
        <dbReference type="EMBL" id="KAH8370128.1"/>
    </source>
</evidence>
<feature type="non-terminal residue" evidence="4">
    <location>
        <position position="195"/>
    </location>
</feature>
<keyword evidence="5" id="KW-1185">Reference proteome</keyword>
<dbReference type="PRINTS" id="PR00947">
    <property type="entry name" value="CUTICLE"/>
</dbReference>
<keyword evidence="3" id="KW-0732">Signal</keyword>
<reference evidence="4" key="1">
    <citation type="journal article" date="2021" name="Mol. Ecol. Resour.">
        <title>Phylogenomic analyses of the genus Drosophila reveals genomic signals of climate adaptation.</title>
        <authorList>
            <person name="Li F."/>
            <person name="Rane R.V."/>
            <person name="Luria V."/>
            <person name="Xiong Z."/>
            <person name="Chen J."/>
            <person name="Li Z."/>
            <person name="Catullo R.A."/>
            <person name="Griffin P.C."/>
            <person name="Schiffer M."/>
            <person name="Pearce S."/>
            <person name="Lee S.F."/>
            <person name="McElroy K."/>
            <person name="Stocker A."/>
            <person name="Shirriffs J."/>
            <person name="Cockerell F."/>
            <person name="Coppin C."/>
            <person name="Sgro C.M."/>
            <person name="Karger A."/>
            <person name="Cain J.W."/>
            <person name="Weber J.A."/>
            <person name="Santpere G."/>
            <person name="Kirschner M.W."/>
            <person name="Hoffmann A.A."/>
            <person name="Oakeshott J.G."/>
            <person name="Zhang G."/>
        </authorList>
    </citation>
    <scope>NUCLEOTIDE SEQUENCE</scope>
    <source>
        <strain evidence="4">BGI-SZ-2011g</strain>
    </source>
</reference>
<dbReference type="InterPro" id="IPR000618">
    <property type="entry name" value="Insect_cuticle"/>
</dbReference>
<comment type="caution">
    <text evidence="4">The sequence shown here is derived from an EMBL/GenBank/DDBJ whole genome shotgun (WGS) entry which is preliminary data.</text>
</comment>
<name>A0AAD4JY87_9MUSC</name>
<dbReference type="InterPro" id="IPR050468">
    <property type="entry name" value="Cuticle_Struct_Prot"/>
</dbReference>